<reference evidence="2" key="1">
    <citation type="thesis" date="2020" institute="ProQuest LLC" country="789 East Eisenhower Parkway, Ann Arbor, MI, USA">
        <title>Comparative Genomics and Chromosome Evolution.</title>
        <authorList>
            <person name="Mudd A.B."/>
        </authorList>
    </citation>
    <scope>NUCLEOTIDE SEQUENCE</scope>
    <source>
        <strain evidence="2">Female2</strain>
        <tissue evidence="2">Blood</tissue>
    </source>
</reference>
<protein>
    <submittedName>
        <fullName evidence="2">Uncharacterized protein</fullName>
    </submittedName>
</protein>
<keyword evidence="1" id="KW-1133">Transmembrane helix</keyword>
<organism evidence="2 3">
    <name type="scientific">Hymenochirus boettgeri</name>
    <name type="common">Congo dwarf clawed frog</name>
    <dbReference type="NCBI Taxonomy" id="247094"/>
    <lineage>
        <taxon>Eukaryota</taxon>
        <taxon>Metazoa</taxon>
        <taxon>Chordata</taxon>
        <taxon>Craniata</taxon>
        <taxon>Vertebrata</taxon>
        <taxon>Euteleostomi</taxon>
        <taxon>Amphibia</taxon>
        <taxon>Batrachia</taxon>
        <taxon>Anura</taxon>
        <taxon>Pipoidea</taxon>
        <taxon>Pipidae</taxon>
        <taxon>Pipinae</taxon>
        <taxon>Hymenochirus</taxon>
    </lineage>
</organism>
<keyword evidence="1" id="KW-0472">Membrane</keyword>
<evidence type="ECO:0000313" key="2">
    <source>
        <dbReference type="EMBL" id="KAG8440452.1"/>
    </source>
</evidence>
<proteinExistence type="predicted"/>
<keyword evidence="3" id="KW-1185">Reference proteome</keyword>
<dbReference type="AlphaFoldDB" id="A0A8T2J7W8"/>
<evidence type="ECO:0000256" key="1">
    <source>
        <dbReference type="SAM" id="Phobius"/>
    </source>
</evidence>
<evidence type="ECO:0000313" key="3">
    <source>
        <dbReference type="Proteomes" id="UP000812440"/>
    </source>
</evidence>
<dbReference type="EMBL" id="JAACNH010000006">
    <property type="protein sequence ID" value="KAG8440452.1"/>
    <property type="molecule type" value="Genomic_DNA"/>
</dbReference>
<accession>A0A8T2J7W8</accession>
<name>A0A8T2J7W8_9PIPI</name>
<keyword evidence="1" id="KW-0812">Transmembrane</keyword>
<dbReference type="Proteomes" id="UP000812440">
    <property type="component" value="Chromosome 3"/>
</dbReference>
<gene>
    <name evidence="2" type="ORF">GDO86_006270</name>
</gene>
<sequence>MYLTSDYKCRALAEGFYLIVYLVPLQSLFYTTSLLKRNMCVIVFLYSGNSVNCYVTHETWGNLTGYHVQFCKCLEDFLVVQLL</sequence>
<feature type="transmembrane region" description="Helical" evidence="1">
    <location>
        <begin position="15"/>
        <end position="35"/>
    </location>
</feature>
<comment type="caution">
    <text evidence="2">The sequence shown here is derived from an EMBL/GenBank/DDBJ whole genome shotgun (WGS) entry which is preliminary data.</text>
</comment>